<proteinExistence type="predicted"/>
<dbReference type="SUPFAM" id="SSF55781">
    <property type="entry name" value="GAF domain-like"/>
    <property type="match status" value="1"/>
</dbReference>
<dbReference type="SUPFAM" id="SSF46785">
    <property type="entry name" value="Winged helix' DNA-binding domain"/>
    <property type="match status" value="1"/>
</dbReference>
<dbReference type="Pfam" id="PF09339">
    <property type="entry name" value="HTH_IclR"/>
    <property type="match status" value="1"/>
</dbReference>
<evidence type="ECO:0000256" key="2">
    <source>
        <dbReference type="ARBA" id="ARBA00023125"/>
    </source>
</evidence>
<feature type="domain" description="HTH iclR-type" evidence="4">
    <location>
        <begin position="15"/>
        <end position="74"/>
    </location>
</feature>
<dbReference type="InterPro" id="IPR036390">
    <property type="entry name" value="WH_DNA-bd_sf"/>
</dbReference>
<evidence type="ECO:0000256" key="3">
    <source>
        <dbReference type="ARBA" id="ARBA00023163"/>
    </source>
</evidence>
<dbReference type="SMART" id="SM00346">
    <property type="entry name" value="HTH_ICLR"/>
    <property type="match status" value="1"/>
</dbReference>
<comment type="caution">
    <text evidence="6">The sequence shown here is derived from an EMBL/GenBank/DDBJ whole genome shotgun (WGS) entry which is preliminary data.</text>
</comment>
<dbReference type="InterPro" id="IPR005471">
    <property type="entry name" value="Tscrpt_reg_IclR_N"/>
</dbReference>
<dbReference type="EMBL" id="JAFLEQ010000015">
    <property type="protein sequence ID" value="MBN9644608.1"/>
    <property type="molecule type" value="Genomic_DNA"/>
</dbReference>
<sequence length="242" mass="25447">MGQYSAPSSTPTSGIKVLDRAVVILTTVAERPHSLAELCQHTGLPRATAHRLATALEVHRFLARTSEGKWCVGDALTALGSRAGDKLVDAASPIMTALMESTGESVQLYRLTGTSRTCIASLEPPSGLQNTVPIGARMELTAGSAAKVFLAWAPEQLKAVIMPQASFTERDLGEVRACGWADSVAERERGLASLSAPVFEQQSMVAALSISGPAERLAPSPGARWGAELTAAANRLTDALNR</sequence>
<dbReference type="InterPro" id="IPR036388">
    <property type="entry name" value="WH-like_DNA-bd_sf"/>
</dbReference>
<evidence type="ECO:0000313" key="7">
    <source>
        <dbReference type="Proteomes" id="UP000664332"/>
    </source>
</evidence>
<feature type="domain" description="IclR-ED" evidence="5">
    <location>
        <begin position="75"/>
        <end position="242"/>
    </location>
</feature>
<evidence type="ECO:0000259" key="5">
    <source>
        <dbReference type="PROSITE" id="PS51078"/>
    </source>
</evidence>
<keyword evidence="2" id="KW-0238">DNA-binding</keyword>
<dbReference type="Gene3D" id="1.10.10.10">
    <property type="entry name" value="Winged helix-like DNA-binding domain superfamily/Winged helix DNA-binding domain"/>
    <property type="match status" value="1"/>
</dbReference>
<dbReference type="InterPro" id="IPR050707">
    <property type="entry name" value="HTH_MetabolicPath_Reg"/>
</dbReference>
<keyword evidence="3" id="KW-0804">Transcription</keyword>
<dbReference type="PROSITE" id="PS51078">
    <property type="entry name" value="ICLR_ED"/>
    <property type="match status" value="1"/>
</dbReference>
<evidence type="ECO:0000259" key="4">
    <source>
        <dbReference type="PROSITE" id="PS51077"/>
    </source>
</evidence>
<dbReference type="Proteomes" id="UP000664332">
    <property type="component" value="Unassembled WGS sequence"/>
</dbReference>
<accession>A0A939E0T8</accession>
<dbReference type="InterPro" id="IPR014757">
    <property type="entry name" value="Tscrpt_reg_IclR_C"/>
</dbReference>
<keyword evidence="7" id="KW-1185">Reference proteome</keyword>
<gene>
    <name evidence="6" type="ORF">JZY06_08300</name>
</gene>
<dbReference type="InterPro" id="IPR029016">
    <property type="entry name" value="GAF-like_dom_sf"/>
</dbReference>
<dbReference type="PROSITE" id="PS51077">
    <property type="entry name" value="HTH_ICLR"/>
    <property type="match status" value="1"/>
</dbReference>
<dbReference type="Pfam" id="PF01614">
    <property type="entry name" value="IclR_C"/>
    <property type="match status" value="1"/>
</dbReference>
<dbReference type="Gene3D" id="3.30.450.40">
    <property type="match status" value="1"/>
</dbReference>
<dbReference type="GO" id="GO:0003677">
    <property type="term" value="F:DNA binding"/>
    <property type="evidence" value="ECO:0007669"/>
    <property type="project" value="UniProtKB-KW"/>
</dbReference>
<dbReference type="RefSeq" id="WP_207279092.1">
    <property type="nucleotide sequence ID" value="NZ_JAFLEQ010000015.1"/>
</dbReference>
<evidence type="ECO:0000256" key="1">
    <source>
        <dbReference type="ARBA" id="ARBA00023015"/>
    </source>
</evidence>
<reference evidence="6" key="1">
    <citation type="submission" date="2021-03" db="EMBL/GenBank/DDBJ databases">
        <authorList>
            <person name="Sun Q."/>
        </authorList>
    </citation>
    <scope>NUCLEOTIDE SEQUENCE</scope>
    <source>
        <strain evidence="6">CCM 8862</strain>
    </source>
</reference>
<dbReference type="PANTHER" id="PTHR30136:SF39">
    <property type="entry name" value="TRANSCRIPTIONAL REGULATORY PROTEIN"/>
    <property type="match status" value="1"/>
</dbReference>
<dbReference type="GO" id="GO:0045892">
    <property type="term" value="P:negative regulation of DNA-templated transcription"/>
    <property type="evidence" value="ECO:0007669"/>
    <property type="project" value="TreeGrafter"/>
</dbReference>
<dbReference type="PANTHER" id="PTHR30136">
    <property type="entry name" value="HELIX-TURN-HELIX TRANSCRIPTIONAL REGULATOR, ICLR FAMILY"/>
    <property type="match status" value="1"/>
</dbReference>
<protein>
    <submittedName>
        <fullName evidence="6">IclR family transcriptional regulator</fullName>
    </submittedName>
</protein>
<dbReference type="GO" id="GO:0003700">
    <property type="term" value="F:DNA-binding transcription factor activity"/>
    <property type="evidence" value="ECO:0007669"/>
    <property type="project" value="TreeGrafter"/>
</dbReference>
<dbReference type="AlphaFoldDB" id="A0A939E0T8"/>
<evidence type="ECO:0000313" key="6">
    <source>
        <dbReference type="EMBL" id="MBN9644608.1"/>
    </source>
</evidence>
<organism evidence="6 7">
    <name type="scientific">Corynebacterium mendelii</name>
    <dbReference type="NCBI Taxonomy" id="2765362"/>
    <lineage>
        <taxon>Bacteria</taxon>
        <taxon>Bacillati</taxon>
        <taxon>Actinomycetota</taxon>
        <taxon>Actinomycetes</taxon>
        <taxon>Mycobacteriales</taxon>
        <taxon>Corynebacteriaceae</taxon>
        <taxon>Corynebacterium</taxon>
    </lineage>
</organism>
<keyword evidence="1" id="KW-0805">Transcription regulation</keyword>
<name>A0A939E0T8_9CORY</name>